<name>A0A166QMW6_PSEFL</name>
<sequence length="104" mass="11240">MALLTLNDEFPRLRALGVLDGTTALHAYIIAGVVNTTSGSAYTLHTEQLGVHSYDLLIVGLGDGCYFVWTDESGNSASGHFHLLEVGETRQLQSSKTHDHAKRA</sequence>
<evidence type="ECO:0000313" key="1">
    <source>
        <dbReference type="EMBL" id="KZN20553.1"/>
    </source>
</evidence>
<accession>A0A166QMW6</accession>
<dbReference type="EMBL" id="LUKJ01000002">
    <property type="protein sequence ID" value="KZN20553.1"/>
    <property type="molecule type" value="Genomic_DNA"/>
</dbReference>
<reference evidence="2" key="1">
    <citation type="submission" date="2016-03" db="EMBL/GenBank/DDBJ databases">
        <authorList>
            <person name="Ray J."/>
            <person name="Price M."/>
            <person name="Deutschbauer A."/>
        </authorList>
    </citation>
    <scope>NUCLEOTIDE SEQUENCE [LARGE SCALE GENOMIC DNA]</scope>
    <source>
        <strain evidence="2">FW300-N1B4</strain>
    </source>
</reference>
<proteinExistence type="predicted"/>
<organism evidence="1 2">
    <name type="scientific">Pseudomonas fluorescens</name>
    <dbReference type="NCBI Taxonomy" id="294"/>
    <lineage>
        <taxon>Bacteria</taxon>
        <taxon>Pseudomonadati</taxon>
        <taxon>Pseudomonadota</taxon>
        <taxon>Gammaproteobacteria</taxon>
        <taxon>Pseudomonadales</taxon>
        <taxon>Pseudomonadaceae</taxon>
        <taxon>Pseudomonas</taxon>
    </lineage>
</organism>
<gene>
    <name evidence="1" type="ORF">A1D17_03150</name>
</gene>
<dbReference type="Proteomes" id="UP000076489">
    <property type="component" value="Unassembled WGS sequence"/>
</dbReference>
<protein>
    <submittedName>
        <fullName evidence="1">Uncharacterized protein</fullName>
    </submittedName>
</protein>
<dbReference type="RefSeq" id="WP_063340601.1">
    <property type="nucleotide sequence ID" value="NZ_LUKJ01000002.1"/>
</dbReference>
<reference evidence="1 2" key="2">
    <citation type="journal article" date="2018" name="Nature">
        <title>Mutant phenotypes for thousands of bacterial genes of unknown function.</title>
        <authorList>
            <person name="Price M.N."/>
            <person name="Wetmore K.M."/>
            <person name="Waters R.J."/>
            <person name="Callaghan M."/>
            <person name="Ray J."/>
            <person name="Liu H."/>
            <person name="Kuehl J.V."/>
            <person name="Melnyk R.A."/>
            <person name="Lamson J.S."/>
            <person name="Suh Y."/>
            <person name="Carlson H.K."/>
            <person name="Esquivel Z."/>
            <person name="Sadeeshkumar H."/>
            <person name="Chakraborty R."/>
            <person name="Zane G.M."/>
            <person name="Rubin B.E."/>
            <person name="Wall J.D."/>
            <person name="Visel A."/>
            <person name="Bristow J."/>
            <person name="Blow M.J."/>
            <person name="Arkin A.P."/>
            <person name="Deutschbauer A.M."/>
        </authorList>
    </citation>
    <scope>NUCLEOTIDE SEQUENCE [LARGE SCALE GENOMIC DNA]</scope>
    <source>
        <strain evidence="1 2">FW300-N1B4</strain>
    </source>
</reference>
<evidence type="ECO:0000313" key="2">
    <source>
        <dbReference type="Proteomes" id="UP000076489"/>
    </source>
</evidence>
<comment type="caution">
    <text evidence="1">The sequence shown here is derived from an EMBL/GenBank/DDBJ whole genome shotgun (WGS) entry which is preliminary data.</text>
</comment>
<dbReference type="AlphaFoldDB" id="A0A166QMW6"/>